<dbReference type="AlphaFoldDB" id="A0A846N1Y4"/>
<evidence type="ECO:0000313" key="3">
    <source>
        <dbReference type="EMBL" id="NIK89623.1"/>
    </source>
</evidence>
<dbReference type="Proteomes" id="UP000570514">
    <property type="component" value="Unassembled WGS sequence"/>
</dbReference>
<dbReference type="Pfam" id="PF11127">
    <property type="entry name" value="YgaP-like_TM"/>
    <property type="match status" value="1"/>
</dbReference>
<protein>
    <recommendedName>
        <fullName evidence="2">Inner membrane protein YgaP-like transmembrane domain-containing protein</fullName>
    </recommendedName>
</protein>
<dbReference type="InterPro" id="IPR021309">
    <property type="entry name" value="YgaP-like_TM"/>
</dbReference>
<name>A0A846N1Y4_9PROT</name>
<keyword evidence="1" id="KW-1133">Transmembrane helix</keyword>
<dbReference type="RefSeq" id="WP_167083695.1">
    <property type="nucleotide sequence ID" value="NZ_BAAADC010000001.1"/>
</dbReference>
<evidence type="ECO:0000313" key="4">
    <source>
        <dbReference type="Proteomes" id="UP000570514"/>
    </source>
</evidence>
<accession>A0A846N1Y4</accession>
<organism evidence="3 4">
    <name type="scientific">Rhizomicrobium palustre</name>
    <dbReference type="NCBI Taxonomy" id="189966"/>
    <lineage>
        <taxon>Bacteria</taxon>
        <taxon>Pseudomonadati</taxon>
        <taxon>Pseudomonadota</taxon>
        <taxon>Alphaproteobacteria</taxon>
        <taxon>Micropepsales</taxon>
        <taxon>Micropepsaceae</taxon>
        <taxon>Rhizomicrobium</taxon>
    </lineage>
</organism>
<comment type="caution">
    <text evidence="3">The sequence shown here is derived from an EMBL/GenBank/DDBJ whole genome shotgun (WGS) entry which is preliminary data.</text>
</comment>
<feature type="transmembrane region" description="Helical" evidence="1">
    <location>
        <begin position="7"/>
        <end position="29"/>
    </location>
</feature>
<feature type="transmembrane region" description="Helical" evidence="1">
    <location>
        <begin position="35"/>
        <end position="55"/>
    </location>
</feature>
<proteinExistence type="predicted"/>
<sequence length="68" mass="7074">MNIDKAVFIFAGLVILAGLSLGLLVHPYWFALTAFAGLNMIQAAFTGFCPAAMIFKALGLKPGPAFGG</sequence>
<evidence type="ECO:0000256" key="1">
    <source>
        <dbReference type="SAM" id="Phobius"/>
    </source>
</evidence>
<reference evidence="3 4" key="1">
    <citation type="submission" date="2020-03" db="EMBL/GenBank/DDBJ databases">
        <title>Genomic Encyclopedia of Type Strains, Phase IV (KMG-IV): sequencing the most valuable type-strain genomes for metagenomic binning, comparative biology and taxonomic classification.</title>
        <authorList>
            <person name="Goeker M."/>
        </authorList>
    </citation>
    <scope>NUCLEOTIDE SEQUENCE [LARGE SCALE GENOMIC DNA]</scope>
    <source>
        <strain evidence="3 4">DSM 19867</strain>
    </source>
</reference>
<gene>
    <name evidence="3" type="ORF">FHS83_002941</name>
</gene>
<keyword evidence="1" id="KW-0472">Membrane</keyword>
<keyword evidence="4" id="KW-1185">Reference proteome</keyword>
<dbReference type="Gene3D" id="6.10.140.1340">
    <property type="match status" value="1"/>
</dbReference>
<keyword evidence="1" id="KW-0812">Transmembrane</keyword>
<dbReference type="EMBL" id="JAASRM010000001">
    <property type="protein sequence ID" value="NIK89623.1"/>
    <property type="molecule type" value="Genomic_DNA"/>
</dbReference>
<feature type="domain" description="Inner membrane protein YgaP-like transmembrane" evidence="2">
    <location>
        <begin position="2"/>
        <end position="56"/>
    </location>
</feature>
<evidence type="ECO:0000259" key="2">
    <source>
        <dbReference type="Pfam" id="PF11127"/>
    </source>
</evidence>